<sequence>MDKAADLQIINYGGIFLSCFSESDTKDIDSLPVHYLNYVLSGEQVIQDGAQSITISAGEAVFVRRNHRTKIIKKSKDGQPYRGISLVFERSILRDFYQKLDKATIPQDTQMPDENFFKIWQRPEIMSLFESLTPYFNSNIKPSDAVINLKLLEGIYGLLSISDIYYRILFDFANPWKVDILEFLNDNYMDELSMEQIAIYTGRSLATFKRDFKKISNLSPQKWLIKKRLETAYFLLKDQKRKVMDVYAEVGFKNPSHFSTVFKKQYGMPPTEI</sequence>
<evidence type="ECO:0000313" key="8">
    <source>
        <dbReference type="Proteomes" id="UP000198431"/>
    </source>
</evidence>
<reference evidence="5 8" key="1">
    <citation type="submission" date="2016-11" db="EMBL/GenBank/DDBJ databases">
        <title>Whole genomes of Flavobacteriaceae.</title>
        <authorList>
            <person name="Stine C."/>
            <person name="Li C."/>
            <person name="Tadesse D."/>
        </authorList>
    </citation>
    <scope>NUCLEOTIDE SEQUENCE [LARGE SCALE GENOMIC DNA]</scope>
    <source>
        <strain evidence="5 8">ATCC 19366</strain>
    </source>
</reference>
<dbReference type="PROSITE" id="PS51257">
    <property type="entry name" value="PROKAR_LIPOPROTEIN"/>
    <property type="match status" value="1"/>
</dbReference>
<dbReference type="InterPro" id="IPR054015">
    <property type="entry name" value="ExsA-like_N"/>
</dbReference>
<name>A0AB36P6E2_9FLAO</name>
<dbReference type="RefSeq" id="WP_073396202.1">
    <property type="nucleotide sequence ID" value="NZ_FRBX01000004.1"/>
</dbReference>
<keyword evidence="3" id="KW-0804">Transcription</keyword>
<dbReference type="SMART" id="SM00342">
    <property type="entry name" value="HTH_ARAC"/>
    <property type="match status" value="1"/>
</dbReference>
<dbReference type="SUPFAM" id="SSF46689">
    <property type="entry name" value="Homeodomain-like"/>
    <property type="match status" value="2"/>
</dbReference>
<proteinExistence type="predicted"/>
<dbReference type="Pfam" id="PF22200">
    <property type="entry name" value="ExsA_N"/>
    <property type="match status" value="1"/>
</dbReference>
<accession>A0AB36P6E2</accession>
<gene>
    <name evidence="5" type="ORF">B0A72_02435</name>
    <name evidence="6" type="ORF">SAMN05444387_3194</name>
</gene>
<feature type="domain" description="HTH araC/xylS-type" evidence="4">
    <location>
        <begin position="178"/>
        <end position="273"/>
    </location>
</feature>
<dbReference type="PRINTS" id="PR00032">
    <property type="entry name" value="HTHARAC"/>
</dbReference>
<evidence type="ECO:0000256" key="1">
    <source>
        <dbReference type="ARBA" id="ARBA00023015"/>
    </source>
</evidence>
<dbReference type="EMBL" id="FRBX01000004">
    <property type="protein sequence ID" value="SHM78964.1"/>
    <property type="molecule type" value="Genomic_DNA"/>
</dbReference>
<evidence type="ECO:0000256" key="3">
    <source>
        <dbReference type="ARBA" id="ARBA00023163"/>
    </source>
</evidence>
<dbReference type="PANTHER" id="PTHR46796">
    <property type="entry name" value="HTH-TYPE TRANSCRIPTIONAL ACTIVATOR RHAS-RELATED"/>
    <property type="match status" value="1"/>
</dbReference>
<dbReference type="PROSITE" id="PS01124">
    <property type="entry name" value="HTH_ARAC_FAMILY_2"/>
    <property type="match status" value="1"/>
</dbReference>
<dbReference type="GO" id="GO:0043565">
    <property type="term" value="F:sequence-specific DNA binding"/>
    <property type="evidence" value="ECO:0007669"/>
    <property type="project" value="InterPro"/>
</dbReference>
<dbReference type="InterPro" id="IPR020449">
    <property type="entry name" value="Tscrpt_reg_AraC-type_HTH"/>
</dbReference>
<dbReference type="Proteomes" id="UP000184216">
    <property type="component" value="Unassembled WGS sequence"/>
</dbReference>
<dbReference type="InterPro" id="IPR050204">
    <property type="entry name" value="AraC_XylS_family_regulators"/>
</dbReference>
<dbReference type="Pfam" id="PF12833">
    <property type="entry name" value="HTH_18"/>
    <property type="match status" value="1"/>
</dbReference>
<dbReference type="GO" id="GO:0003700">
    <property type="term" value="F:DNA-binding transcription factor activity"/>
    <property type="evidence" value="ECO:0007669"/>
    <property type="project" value="InterPro"/>
</dbReference>
<dbReference type="InterPro" id="IPR018060">
    <property type="entry name" value="HTH_AraC"/>
</dbReference>
<keyword evidence="2 6" id="KW-0238">DNA-binding</keyword>
<evidence type="ECO:0000313" key="5">
    <source>
        <dbReference type="EMBL" id="OXB07744.1"/>
    </source>
</evidence>
<dbReference type="AlphaFoldDB" id="A0AB36P6E2"/>
<dbReference type="EMBL" id="MUHB01000003">
    <property type="protein sequence ID" value="OXB07744.1"/>
    <property type="molecule type" value="Genomic_DNA"/>
</dbReference>
<comment type="caution">
    <text evidence="5">The sequence shown here is derived from an EMBL/GenBank/DDBJ whole genome shotgun (WGS) entry which is preliminary data.</text>
</comment>
<dbReference type="InterPro" id="IPR009057">
    <property type="entry name" value="Homeodomain-like_sf"/>
</dbReference>
<keyword evidence="7" id="KW-1185">Reference proteome</keyword>
<evidence type="ECO:0000256" key="2">
    <source>
        <dbReference type="ARBA" id="ARBA00023125"/>
    </source>
</evidence>
<dbReference type="Proteomes" id="UP000198431">
    <property type="component" value="Unassembled WGS sequence"/>
</dbReference>
<keyword evidence="1" id="KW-0805">Transcription regulation</keyword>
<reference evidence="6 7" key="2">
    <citation type="submission" date="2016-11" db="EMBL/GenBank/DDBJ databases">
        <authorList>
            <person name="Varghese N."/>
            <person name="Submissions S."/>
        </authorList>
    </citation>
    <scope>NUCLEOTIDE SEQUENCE [LARGE SCALE GENOMIC DNA]</scope>
    <source>
        <strain evidence="6 7">DSM 6368</strain>
    </source>
</reference>
<dbReference type="Gene3D" id="1.10.10.60">
    <property type="entry name" value="Homeodomain-like"/>
    <property type="match status" value="1"/>
</dbReference>
<organism evidence="5 8">
    <name type="scientific">Flavobacterium pectinovorum</name>
    <dbReference type="NCBI Taxonomy" id="29533"/>
    <lineage>
        <taxon>Bacteria</taxon>
        <taxon>Pseudomonadati</taxon>
        <taxon>Bacteroidota</taxon>
        <taxon>Flavobacteriia</taxon>
        <taxon>Flavobacteriales</taxon>
        <taxon>Flavobacteriaceae</taxon>
        <taxon>Flavobacterium</taxon>
    </lineage>
</organism>
<evidence type="ECO:0000313" key="7">
    <source>
        <dbReference type="Proteomes" id="UP000184216"/>
    </source>
</evidence>
<evidence type="ECO:0000313" key="6">
    <source>
        <dbReference type="EMBL" id="SHM78964.1"/>
    </source>
</evidence>
<evidence type="ECO:0000259" key="4">
    <source>
        <dbReference type="PROSITE" id="PS01124"/>
    </source>
</evidence>
<dbReference type="PANTHER" id="PTHR46796:SF13">
    <property type="entry name" value="HTH-TYPE TRANSCRIPTIONAL ACTIVATOR RHAS"/>
    <property type="match status" value="1"/>
</dbReference>
<protein>
    <submittedName>
        <fullName evidence="5">AraC family transcriptional regulator</fullName>
    </submittedName>
    <submittedName>
        <fullName evidence="6">AraC-type DNA-binding protein</fullName>
    </submittedName>
</protein>